<dbReference type="Gene3D" id="1.10.8.60">
    <property type="match status" value="1"/>
</dbReference>
<organism evidence="9 10">
    <name type="scientific">Basidiobolus ranarum</name>
    <dbReference type="NCBI Taxonomy" id="34480"/>
    <lineage>
        <taxon>Eukaryota</taxon>
        <taxon>Fungi</taxon>
        <taxon>Fungi incertae sedis</taxon>
        <taxon>Zoopagomycota</taxon>
        <taxon>Entomophthoromycotina</taxon>
        <taxon>Basidiobolomycetes</taxon>
        <taxon>Basidiobolales</taxon>
        <taxon>Basidiobolaceae</taxon>
        <taxon>Basidiobolus</taxon>
    </lineage>
</organism>
<dbReference type="InterPro" id="IPR003959">
    <property type="entry name" value="ATPase_AAA_core"/>
</dbReference>
<evidence type="ECO:0000256" key="4">
    <source>
        <dbReference type="ARBA" id="ARBA00022741"/>
    </source>
</evidence>
<evidence type="ECO:0000313" key="10">
    <source>
        <dbReference type="Proteomes" id="UP001479436"/>
    </source>
</evidence>
<evidence type="ECO:0000256" key="1">
    <source>
        <dbReference type="ARBA" id="ARBA00004123"/>
    </source>
</evidence>
<dbReference type="Pfam" id="PF00004">
    <property type="entry name" value="AAA"/>
    <property type="match status" value="1"/>
</dbReference>
<dbReference type="SUPFAM" id="SSF52540">
    <property type="entry name" value="P-loop containing nucleoside triphosphate hydrolases"/>
    <property type="match status" value="1"/>
</dbReference>
<dbReference type="CDD" id="cd00009">
    <property type="entry name" value="AAA"/>
    <property type="match status" value="1"/>
</dbReference>
<gene>
    <name evidence="9" type="primary">RFC3</name>
    <name evidence="9" type="ORF">K7432_002909</name>
</gene>
<evidence type="ECO:0000256" key="6">
    <source>
        <dbReference type="ARBA" id="ARBA00023242"/>
    </source>
</evidence>
<dbReference type="SMART" id="SM00382">
    <property type="entry name" value="AAA"/>
    <property type="match status" value="1"/>
</dbReference>
<dbReference type="InterPro" id="IPR003593">
    <property type="entry name" value="AAA+_ATPase"/>
</dbReference>
<keyword evidence="5" id="KW-0067">ATP-binding</keyword>
<dbReference type="PANTHER" id="PTHR11669">
    <property type="entry name" value="REPLICATION FACTOR C / DNA POLYMERASE III GAMMA-TAU SUBUNIT"/>
    <property type="match status" value="1"/>
</dbReference>
<sequence>MPDVEMEDHMDIDTQTTNDKGKGKSVELATNVAGLENLPWVEKYRPATLEDLVSQKDITTTIERFINENRLPHLLFYGPPGTGKTSTILASARNLYGSNYKSMILELNASDDRGIDVVREQIKSFASTRKIFSSGFKMIILDEADAMTQAAQAALRRVIEKYTKNVRFCLICNYVSKIIPALQSRCTKFRFSPLEPSQIESRLQMIIEKENVHLTESGKKALFKLSNGDMRRILNVLQACHAAYEEIDDIAVYTCTGQPLPHDIEKIVTWMLNEEFNTAQSNFSKLKTEKGLALQDIVTEIANYIDAIEFPANVRVYLLDKLAEIEYKLSGGATESIQTSALIGVFKIATELAAKVSMKN</sequence>
<dbReference type="EMBL" id="JASJQH010000082">
    <property type="protein sequence ID" value="KAK9767372.1"/>
    <property type="molecule type" value="Genomic_DNA"/>
</dbReference>
<dbReference type="InterPro" id="IPR013748">
    <property type="entry name" value="Rep_factorC_C"/>
</dbReference>
<protein>
    <submittedName>
        <fullName evidence="9">Subunit of heteropentameric Replication factor C (RF-C)</fullName>
    </submittedName>
</protein>
<comment type="similarity">
    <text evidence="2">Belongs to the activator 1 small subunits family.</text>
</comment>
<dbReference type="InterPro" id="IPR008921">
    <property type="entry name" value="DNA_pol3_clamp-load_cplx_C"/>
</dbReference>
<keyword evidence="3" id="KW-0235">DNA replication</keyword>
<evidence type="ECO:0000256" key="3">
    <source>
        <dbReference type="ARBA" id="ARBA00022705"/>
    </source>
</evidence>
<dbReference type="PANTHER" id="PTHR11669:SF9">
    <property type="entry name" value="REPLICATION FACTOR C SUBUNIT 5"/>
    <property type="match status" value="1"/>
</dbReference>
<name>A0ABR2X0S1_9FUNG</name>
<keyword evidence="4" id="KW-0547">Nucleotide-binding</keyword>
<dbReference type="Proteomes" id="UP001479436">
    <property type="component" value="Unassembled WGS sequence"/>
</dbReference>
<comment type="subcellular location">
    <subcellularLocation>
        <location evidence="1">Nucleus</location>
    </subcellularLocation>
</comment>
<feature type="region of interest" description="Disordered" evidence="7">
    <location>
        <begin position="1"/>
        <end position="24"/>
    </location>
</feature>
<dbReference type="CDD" id="cd18140">
    <property type="entry name" value="HLD_clamp_RFC"/>
    <property type="match status" value="1"/>
</dbReference>
<dbReference type="InterPro" id="IPR027417">
    <property type="entry name" value="P-loop_NTPase"/>
</dbReference>
<dbReference type="InterPro" id="IPR047854">
    <property type="entry name" value="RFC_lid"/>
</dbReference>
<dbReference type="InterPro" id="IPR050238">
    <property type="entry name" value="DNA_Rep/Repair_Clamp_Loader"/>
</dbReference>
<feature type="domain" description="AAA+ ATPase" evidence="8">
    <location>
        <begin position="70"/>
        <end position="197"/>
    </location>
</feature>
<evidence type="ECO:0000256" key="5">
    <source>
        <dbReference type="ARBA" id="ARBA00022840"/>
    </source>
</evidence>
<dbReference type="Gene3D" id="1.20.272.10">
    <property type="match status" value="1"/>
</dbReference>
<dbReference type="NCBIfam" id="NF001679">
    <property type="entry name" value="PRK00440.1"/>
    <property type="match status" value="1"/>
</dbReference>
<reference evidence="9 10" key="1">
    <citation type="submission" date="2023-04" db="EMBL/GenBank/DDBJ databases">
        <title>Genome of Basidiobolus ranarum AG-B5.</title>
        <authorList>
            <person name="Stajich J.E."/>
            <person name="Carter-House D."/>
            <person name="Gryganskyi A."/>
        </authorList>
    </citation>
    <scope>NUCLEOTIDE SEQUENCE [LARGE SCALE GENOMIC DNA]</scope>
    <source>
        <strain evidence="9 10">AG-B5</strain>
    </source>
</reference>
<dbReference type="SUPFAM" id="SSF48019">
    <property type="entry name" value="post-AAA+ oligomerization domain-like"/>
    <property type="match status" value="1"/>
</dbReference>
<evidence type="ECO:0000313" key="9">
    <source>
        <dbReference type="EMBL" id="KAK9767372.1"/>
    </source>
</evidence>
<keyword evidence="6" id="KW-0539">Nucleus</keyword>
<dbReference type="Pfam" id="PF08542">
    <property type="entry name" value="Rep_fac_C"/>
    <property type="match status" value="1"/>
</dbReference>
<accession>A0ABR2X0S1</accession>
<evidence type="ECO:0000256" key="2">
    <source>
        <dbReference type="ARBA" id="ARBA00005378"/>
    </source>
</evidence>
<evidence type="ECO:0000256" key="7">
    <source>
        <dbReference type="SAM" id="MobiDB-lite"/>
    </source>
</evidence>
<dbReference type="Gene3D" id="3.40.50.300">
    <property type="entry name" value="P-loop containing nucleotide triphosphate hydrolases"/>
    <property type="match status" value="1"/>
</dbReference>
<comment type="caution">
    <text evidence="9">The sequence shown here is derived from an EMBL/GenBank/DDBJ whole genome shotgun (WGS) entry which is preliminary data.</text>
</comment>
<proteinExistence type="inferred from homology"/>
<evidence type="ECO:0000259" key="8">
    <source>
        <dbReference type="SMART" id="SM00382"/>
    </source>
</evidence>
<keyword evidence="10" id="KW-1185">Reference proteome</keyword>